<dbReference type="InterPro" id="IPR009057">
    <property type="entry name" value="Homeodomain-like_sf"/>
</dbReference>
<dbReference type="AlphaFoldDB" id="A0A183J066"/>
<keyword evidence="3" id="KW-0479">Metal-binding</keyword>
<evidence type="ECO:0000259" key="8">
    <source>
        <dbReference type="PROSITE" id="PS51156"/>
    </source>
</evidence>
<evidence type="ECO:0000259" key="9">
    <source>
        <dbReference type="PROSITE" id="PS51293"/>
    </source>
</evidence>
<dbReference type="Gene3D" id="1.10.10.60">
    <property type="entry name" value="Homeodomain-like"/>
    <property type="match status" value="1"/>
</dbReference>
<protein>
    <submittedName>
        <fullName evidence="12">SANT domain-containing protein</fullName>
    </submittedName>
</protein>
<proteinExistence type="predicted"/>
<gene>
    <name evidence="10" type="ORF">SBAD_LOCUS9264</name>
</gene>
<evidence type="ECO:0000256" key="4">
    <source>
        <dbReference type="ARBA" id="ARBA00022771"/>
    </source>
</evidence>
<dbReference type="SUPFAM" id="SSF46689">
    <property type="entry name" value="Homeodomain-like"/>
    <property type="match status" value="1"/>
</dbReference>
<dbReference type="PANTHER" id="PTHR10865:SF28">
    <property type="entry name" value="ELM2 DOMAIN-CONTAINING PROTEIN"/>
    <property type="match status" value="1"/>
</dbReference>
<dbReference type="InterPro" id="IPR017884">
    <property type="entry name" value="SANT_dom"/>
</dbReference>
<keyword evidence="7" id="KW-0539">Nucleus</keyword>
<dbReference type="Proteomes" id="UP000270296">
    <property type="component" value="Unassembled WGS sequence"/>
</dbReference>
<organism evidence="12">
    <name type="scientific">Soboliphyme baturini</name>
    <dbReference type="NCBI Taxonomy" id="241478"/>
    <lineage>
        <taxon>Eukaryota</taxon>
        <taxon>Metazoa</taxon>
        <taxon>Ecdysozoa</taxon>
        <taxon>Nematoda</taxon>
        <taxon>Enoplea</taxon>
        <taxon>Dorylaimia</taxon>
        <taxon>Dioctophymatida</taxon>
        <taxon>Dioctophymatoidea</taxon>
        <taxon>Soboliphymatidae</taxon>
        <taxon>Soboliphyme</taxon>
    </lineage>
</organism>
<dbReference type="InterPro" id="IPR001005">
    <property type="entry name" value="SANT/Myb"/>
</dbReference>
<keyword evidence="4" id="KW-0863">Zinc-finger</keyword>
<evidence type="ECO:0000256" key="7">
    <source>
        <dbReference type="ARBA" id="ARBA00023242"/>
    </source>
</evidence>
<dbReference type="GO" id="GO:0000122">
    <property type="term" value="P:negative regulation of transcription by RNA polymerase II"/>
    <property type="evidence" value="ECO:0007669"/>
    <property type="project" value="TreeGrafter"/>
</dbReference>
<evidence type="ECO:0000256" key="5">
    <source>
        <dbReference type="ARBA" id="ARBA00022833"/>
    </source>
</evidence>
<keyword evidence="5" id="KW-0862">Zinc</keyword>
<dbReference type="GO" id="GO:0042826">
    <property type="term" value="F:histone deacetylase binding"/>
    <property type="evidence" value="ECO:0007669"/>
    <property type="project" value="TreeGrafter"/>
</dbReference>
<feature type="domain" description="SANT" evidence="9">
    <location>
        <begin position="252"/>
        <end position="293"/>
    </location>
</feature>
<dbReference type="Pfam" id="PF01448">
    <property type="entry name" value="ELM2"/>
    <property type="match status" value="1"/>
</dbReference>
<keyword evidence="2" id="KW-0678">Repressor</keyword>
<reference evidence="12" key="1">
    <citation type="submission" date="2016-06" db="UniProtKB">
        <authorList>
            <consortium name="WormBaseParasite"/>
        </authorList>
    </citation>
    <scope>IDENTIFICATION</scope>
</reference>
<dbReference type="SMART" id="SM01189">
    <property type="entry name" value="ELM2"/>
    <property type="match status" value="1"/>
</dbReference>
<sequence length="315" mass="35932">MLILLRYPPRHCLSREDFGAEGVMMAAKVATSPLKSGRPQLRRSKSVSNTSLISLCDSDEENSLPPPNACFSGGNNCVSSHSTEASPTRFAVKMTKRYGCRQVCSEAEGTSWKQEIRIGPEFQAEIPSLSNGFGSSAPQEVADNEQQENEPKLMWKCDVLNEQKVVKFLIEYYQILYPRSPKLSSSSRLLYRDDEYALYLLHKSGYKKRVAVSYLKQQLATPKRGHTEDSDLVAVRQACCPTGKSWPVKDVEAFEEGIKEFGKDFYKIQRKFLIHRTVGQLVTFYYAWKKSERHDSLVQTVHYEKRNFRLHPKAT</sequence>
<dbReference type="GO" id="GO:0008270">
    <property type="term" value="F:zinc ion binding"/>
    <property type="evidence" value="ECO:0007669"/>
    <property type="project" value="UniProtKB-KW"/>
</dbReference>
<dbReference type="PANTHER" id="PTHR10865">
    <property type="entry name" value="METASTASIS-ASSOCIATED PROTEIN AND MESODERM INDUCTION EARLY RESPONSE PROTEIN"/>
    <property type="match status" value="1"/>
</dbReference>
<dbReference type="Gene3D" id="4.10.1240.50">
    <property type="match status" value="1"/>
</dbReference>
<dbReference type="GO" id="GO:0003714">
    <property type="term" value="F:transcription corepressor activity"/>
    <property type="evidence" value="ECO:0007669"/>
    <property type="project" value="TreeGrafter"/>
</dbReference>
<dbReference type="OrthoDB" id="5916873at2759"/>
<dbReference type="GO" id="GO:0005654">
    <property type="term" value="C:nucleoplasm"/>
    <property type="evidence" value="ECO:0007669"/>
    <property type="project" value="TreeGrafter"/>
</dbReference>
<feature type="domain" description="ELM2" evidence="8">
    <location>
        <begin position="114"/>
        <end position="219"/>
    </location>
</feature>
<dbReference type="EMBL" id="UZAM01012512">
    <property type="protein sequence ID" value="VDP22201.1"/>
    <property type="molecule type" value="Genomic_DNA"/>
</dbReference>
<evidence type="ECO:0000256" key="6">
    <source>
        <dbReference type="ARBA" id="ARBA00023125"/>
    </source>
</evidence>
<keyword evidence="11" id="KW-1185">Reference proteome</keyword>
<evidence type="ECO:0000313" key="10">
    <source>
        <dbReference type="EMBL" id="VDP22201.1"/>
    </source>
</evidence>
<reference evidence="10 11" key="2">
    <citation type="submission" date="2018-11" db="EMBL/GenBank/DDBJ databases">
        <authorList>
            <consortium name="Pathogen Informatics"/>
        </authorList>
    </citation>
    <scope>NUCLEOTIDE SEQUENCE [LARGE SCALE GENOMIC DNA]</scope>
</reference>
<dbReference type="GO" id="GO:0003677">
    <property type="term" value="F:DNA binding"/>
    <property type="evidence" value="ECO:0007669"/>
    <property type="project" value="UniProtKB-KW"/>
</dbReference>
<name>A0A183J066_9BILA</name>
<dbReference type="PROSITE" id="PS51293">
    <property type="entry name" value="SANT"/>
    <property type="match status" value="1"/>
</dbReference>
<dbReference type="SMART" id="SM00717">
    <property type="entry name" value="SANT"/>
    <property type="match status" value="1"/>
</dbReference>
<dbReference type="InterPro" id="IPR040138">
    <property type="entry name" value="MIER/MTA"/>
</dbReference>
<evidence type="ECO:0000256" key="3">
    <source>
        <dbReference type="ARBA" id="ARBA00022723"/>
    </source>
</evidence>
<dbReference type="FunFam" id="1.10.10.60:FF:000012">
    <property type="entry name" value="Metastasis-associated 1 family, member 3"/>
    <property type="match status" value="1"/>
</dbReference>
<evidence type="ECO:0000256" key="1">
    <source>
        <dbReference type="ARBA" id="ARBA00004123"/>
    </source>
</evidence>
<dbReference type="WBParaSite" id="SBAD_0000959501-mRNA-1">
    <property type="protein sequence ID" value="SBAD_0000959501-mRNA-1"/>
    <property type="gene ID" value="SBAD_0000959501"/>
</dbReference>
<evidence type="ECO:0000313" key="12">
    <source>
        <dbReference type="WBParaSite" id="SBAD_0000959501-mRNA-1"/>
    </source>
</evidence>
<dbReference type="PROSITE" id="PS51156">
    <property type="entry name" value="ELM2"/>
    <property type="match status" value="1"/>
</dbReference>
<evidence type="ECO:0000256" key="2">
    <source>
        <dbReference type="ARBA" id="ARBA00022491"/>
    </source>
</evidence>
<accession>A0A183J066</accession>
<comment type="subcellular location">
    <subcellularLocation>
        <location evidence="1">Nucleus</location>
    </subcellularLocation>
</comment>
<evidence type="ECO:0000313" key="11">
    <source>
        <dbReference type="Proteomes" id="UP000270296"/>
    </source>
</evidence>
<keyword evidence="6" id="KW-0238">DNA-binding</keyword>
<dbReference type="InterPro" id="IPR000949">
    <property type="entry name" value="ELM2_dom"/>
</dbReference>